<dbReference type="SUPFAM" id="SSF48008">
    <property type="entry name" value="GntR ligand-binding domain-like"/>
    <property type="match status" value="1"/>
</dbReference>
<feature type="coiled-coil region" evidence="4">
    <location>
        <begin position="95"/>
        <end position="122"/>
    </location>
</feature>
<evidence type="ECO:0000313" key="7">
    <source>
        <dbReference type="Proteomes" id="UP000823863"/>
    </source>
</evidence>
<dbReference type="PANTHER" id="PTHR43537:SF51">
    <property type="entry name" value="HTH-TYPE TRANSCRIPTIONAL REGULATOR LGOR-RELATED"/>
    <property type="match status" value="1"/>
</dbReference>
<dbReference type="PRINTS" id="PR00035">
    <property type="entry name" value="HTHGNTR"/>
</dbReference>
<evidence type="ECO:0000313" key="6">
    <source>
        <dbReference type="EMBL" id="HJC67647.1"/>
    </source>
</evidence>
<dbReference type="SMART" id="SM00345">
    <property type="entry name" value="HTH_GNTR"/>
    <property type="match status" value="1"/>
</dbReference>
<dbReference type="GO" id="GO:0003677">
    <property type="term" value="F:DNA binding"/>
    <property type="evidence" value="ECO:0007669"/>
    <property type="project" value="UniProtKB-KW"/>
</dbReference>
<organism evidence="6 7">
    <name type="scientific">Candidatus Enterocloster excrementigallinarum</name>
    <dbReference type="NCBI Taxonomy" id="2838558"/>
    <lineage>
        <taxon>Bacteria</taxon>
        <taxon>Bacillati</taxon>
        <taxon>Bacillota</taxon>
        <taxon>Clostridia</taxon>
        <taxon>Lachnospirales</taxon>
        <taxon>Lachnospiraceae</taxon>
        <taxon>Enterocloster</taxon>
    </lineage>
</organism>
<evidence type="ECO:0000256" key="3">
    <source>
        <dbReference type="ARBA" id="ARBA00023163"/>
    </source>
</evidence>
<dbReference type="PANTHER" id="PTHR43537">
    <property type="entry name" value="TRANSCRIPTIONAL REGULATOR, GNTR FAMILY"/>
    <property type="match status" value="1"/>
</dbReference>
<keyword evidence="4" id="KW-0175">Coiled coil</keyword>
<dbReference type="Pfam" id="PF00392">
    <property type="entry name" value="GntR"/>
    <property type="match status" value="1"/>
</dbReference>
<dbReference type="Proteomes" id="UP000823863">
    <property type="component" value="Unassembled WGS sequence"/>
</dbReference>
<accession>A0A9D2TGH5</accession>
<dbReference type="SUPFAM" id="SSF46785">
    <property type="entry name" value="Winged helix' DNA-binding domain"/>
    <property type="match status" value="1"/>
</dbReference>
<reference evidence="6" key="2">
    <citation type="submission" date="2021-04" db="EMBL/GenBank/DDBJ databases">
        <authorList>
            <person name="Gilroy R."/>
        </authorList>
    </citation>
    <scope>NUCLEOTIDE SEQUENCE</scope>
    <source>
        <strain evidence="6">CHK198-12963</strain>
    </source>
</reference>
<dbReference type="InterPro" id="IPR000524">
    <property type="entry name" value="Tscrpt_reg_HTH_GntR"/>
</dbReference>
<dbReference type="Gene3D" id="1.10.10.10">
    <property type="entry name" value="Winged helix-like DNA-binding domain superfamily/Winged helix DNA-binding domain"/>
    <property type="match status" value="1"/>
</dbReference>
<evidence type="ECO:0000256" key="2">
    <source>
        <dbReference type="ARBA" id="ARBA00023125"/>
    </source>
</evidence>
<dbReference type="AlphaFoldDB" id="A0A9D2TGH5"/>
<evidence type="ECO:0000259" key="5">
    <source>
        <dbReference type="PROSITE" id="PS50949"/>
    </source>
</evidence>
<protein>
    <submittedName>
        <fullName evidence="6">GntR family transcriptional regulator</fullName>
    </submittedName>
</protein>
<dbReference type="InterPro" id="IPR036388">
    <property type="entry name" value="WH-like_DNA-bd_sf"/>
</dbReference>
<keyword evidence="3" id="KW-0804">Transcription</keyword>
<dbReference type="PROSITE" id="PS50949">
    <property type="entry name" value="HTH_GNTR"/>
    <property type="match status" value="1"/>
</dbReference>
<dbReference type="InterPro" id="IPR008920">
    <property type="entry name" value="TF_FadR/GntR_C"/>
</dbReference>
<dbReference type="Pfam" id="PF07729">
    <property type="entry name" value="FCD"/>
    <property type="match status" value="1"/>
</dbReference>
<dbReference type="SMART" id="SM00895">
    <property type="entry name" value="FCD"/>
    <property type="match status" value="1"/>
</dbReference>
<proteinExistence type="predicted"/>
<gene>
    <name evidence="6" type="ORF">H9931_13195</name>
</gene>
<reference evidence="6" key="1">
    <citation type="journal article" date="2021" name="PeerJ">
        <title>Extensive microbial diversity within the chicken gut microbiome revealed by metagenomics and culture.</title>
        <authorList>
            <person name="Gilroy R."/>
            <person name="Ravi A."/>
            <person name="Getino M."/>
            <person name="Pursley I."/>
            <person name="Horton D.L."/>
            <person name="Alikhan N.F."/>
            <person name="Baker D."/>
            <person name="Gharbi K."/>
            <person name="Hall N."/>
            <person name="Watson M."/>
            <person name="Adriaenssens E.M."/>
            <person name="Foster-Nyarko E."/>
            <person name="Jarju S."/>
            <person name="Secka A."/>
            <person name="Antonio M."/>
            <person name="Oren A."/>
            <person name="Chaudhuri R.R."/>
            <person name="La Ragione R."/>
            <person name="Hildebrand F."/>
            <person name="Pallen M.J."/>
        </authorList>
    </citation>
    <scope>NUCLEOTIDE SEQUENCE</scope>
    <source>
        <strain evidence="6">CHK198-12963</strain>
    </source>
</reference>
<name>A0A9D2TGH5_9FIRM</name>
<comment type="caution">
    <text evidence="6">The sequence shown here is derived from an EMBL/GenBank/DDBJ whole genome shotgun (WGS) entry which is preliminary data.</text>
</comment>
<feature type="domain" description="HTH gntR-type" evidence="5">
    <location>
        <begin position="3"/>
        <end position="70"/>
    </location>
</feature>
<keyword evidence="1" id="KW-0805">Transcription regulation</keyword>
<dbReference type="EMBL" id="DWWB01000077">
    <property type="protein sequence ID" value="HJC67647.1"/>
    <property type="molecule type" value="Genomic_DNA"/>
</dbReference>
<keyword evidence="2" id="KW-0238">DNA-binding</keyword>
<dbReference type="InterPro" id="IPR036390">
    <property type="entry name" value="WH_DNA-bd_sf"/>
</dbReference>
<sequence length="223" mass="26193">MERNLNETTYQLLKQDIMSFALAPGEAISAAKVASRYGVSRTPAREAIVKLEKEGLVDIYPQSKTLVSRINLSRTRQEWYVRYTLEIGMAERFIRRVTQDTIQAMERNLRQMELARDEAGRSLYLSLDHGFHDIIYDTAEEFLAKEIIHTQITHYNRLRYLTDLTPPVREKTILEHRQLISAARKKDEGLFEECLRAHIGRLEQDQQLIQNQYPDYFETDEIE</sequence>
<dbReference type="Gene3D" id="1.20.120.530">
    <property type="entry name" value="GntR ligand-binding domain-like"/>
    <property type="match status" value="1"/>
</dbReference>
<evidence type="ECO:0000256" key="1">
    <source>
        <dbReference type="ARBA" id="ARBA00023015"/>
    </source>
</evidence>
<dbReference type="InterPro" id="IPR011711">
    <property type="entry name" value="GntR_C"/>
</dbReference>
<evidence type="ECO:0000256" key="4">
    <source>
        <dbReference type="SAM" id="Coils"/>
    </source>
</evidence>
<dbReference type="GO" id="GO:0003700">
    <property type="term" value="F:DNA-binding transcription factor activity"/>
    <property type="evidence" value="ECO:0007669"/>
    <property type="project" value="InterPro"/>
</dbReference>